<dbReference type="InterPro" id="IPR017911">
    <property type="entry name" value="MacB-like_ATP-bd"/>
</dbReference>
<comment type="caution">
    <text evidence="6">The sequence shown here is derived from an EMBL/GenBank/DDBJ whole genome shotgun (WGS) entry which is preliminary data.</text>
</comment>
<dbReference type="AlphaFoldDB" id="A0A4Q1ANM3"/>
<evidence type="ECO:0000256" key="3">
    <source>
        <dbReference type="ARBA" id="ARBA00022741"/>
    </source>
</evidence>
<dbReference type="InterPro" id="IPR003439">
    <property type="entry name" value="ABC_transporter-like_ATP-bd"/>
</dbReference>
<sequence>MKKVLIKNLFKIYNEKKQNEFVALKNINLEINSGEVIVLRGKSGSGKSTLLSIIGGISKPTSGDILVDNENIAKLPDIYTSNFRNEKLGFIFQSFNLINGLSTYENVMAPLVLKPLKKELLESKISQALHLANIEHKREQKVESLSGGEKQRCAIARALVMNPSIILADEPTANLDKSNSLVFVEMLKKFKELNKTVVVATHDSLFENLDFVDRYIDIKDGEIIE</sequence>
<dbReference type="Pfam" id="PF00005">
    <property type="entry name" value="ABC_tran"/>
    <property type="match status" value="1"/>
</dbReference>
<evidence type="ECO:0000256" key="2">
    <source>
        <dbReference type="ARBA" id="ARBA00022448"/>
    </source>
</evidence>
<accession>A0A4Q1ANM3</accession>
<evidence type="ECO:0000256" key="4">
    <source>
        <dbReference type="ARBA" id="ARBA00022840"/>
    </source>
</evidence>
<gene>
    <name evidence="6" type="ORF">CRV07_02795</name>
</gene>
<protein>
    <submittedName>
        <fullName evidence="6">ABC transporter ATP-binding protein</fullName>
    </submittedName>
</protein>
<dbReference type="SMART" id="SM00382">
    <property type="entry name" value="AAA"/>
    <property type="match status" value="1"/>
</dbReference>
<evidence type="ECO:0000256" key="1">
    <source>
        <dbReference type="ARBA" id="ARBA00005417"/>
    </source>
</evidence>
<dbReference type="RefSeq" id="WP_129086303.1">
    <property type="nucleotide sequence ID" value="NZ_CP053836.1"/>
</dbReference>
<dbReference type="PROSITE" id="PS50893">
    <property type="entry name" value="ABC_TRANSPORTER_2"/>
    <property type="match status" value="1"/>
</dbReference>
<keyword evidence="7" id="KW-1185">Reference proteome</keyword>
<feature type="domain" description="ABC transporter" evidence="5">
    <location>
        <begin position="4"/>
        <end position="225"/>
    </location>
</feature>
<dbReference type="GO" id="GO:0005524">
    <property type="term" value="F:ATP binding"/>
    <property type="evidence" value="ECO:0007669"/>
    <property type="project" value="UniProtKB-KW"/>
</dbReference>
<proteinExistence type="inferred from homology"/>
<dbReference type="GO" id="GO:0016887">
    <property type="term" value="F:ATP hydrolysis activity"/>
    <property type="evidence" value="ECO:0007669"/>
    <property type="project" value="InterPro"/>
</dbReference>
<comment type="similarity">
    <text evidence="1">Belongs to the ABC transporter superfamily.</text>
</comment>
<dbReference type="PANTHER" id="PTHR42798">
    <property type="entry name" value="LIPOPROTEIN-RELEASING SYSTEM ATP-BINDING PROTEIN LOLD"/>
    <property type="match status" value="1"/>
</dbReference>
<organism evidence="6 7">
    <name type="scientific">Halarcobacter ebronensis</name>
    <dbReference type="NCBI Taxonomy" id="1462615"/>
    <lineage>
        <taxon>Bacteria</taxon>
        <taxon>Pseudomonadati</taxon>
        <taxon>Campylobacterota</taxon>
        <taxon>Epsilonproteobacteria</taxon>
        <taxon>Campylobacterales</taxon>
        <taxon>Arcobacteraceae</taxon>
        <taxon>Halarcobacter</taxon>
    </lineage>
</organism>
<keyword evidence="3" id="KW-0547">Nucleotide-binding</keyword>
<keyword evidence="2" id="KW-0813">Transport</keyword>
<dbReference type="SUPFAM" id="SSF52540">
    <property type="entry name" value="P-loop containing nucleoside triphosphate hydrolases"/>
    <property type="match status" value="1"/>
</dbReference>
<dbReference type="InterPro" id="IPR003593">
    <property type="entry name" value="AAA+_ATPase"/>
</dbReference>
<name>A0A4Q1ANM3_9BACT</name>
<dbReference type="InterPro" id="IPR027417">
    <property type="entry name" value="P-loop_NTPase"/>
</dbReference>
<dbReference type="Proteomes" id="UP000289758">
    <property type="component" value="Unassembled WGS sequence"/>
</dbReference>
<reference evidence="6 7" key="1">
    <citation type="submission" date="2017-10" db="EMBL/GenBank/DDBJ databases">
        <title>Genomics of the genus Arcobacter.</title>
        <authorList>
            <person name="Perez-Cataluna A."/>
            <person name="Figueras M.J."/>
        </authorList>
    </citation>
    <scope>NUCLEOTIDE SEQUENCE [LARGE SCALE GENOMIC DNA]</scope>
    <source>
        <strain evidence="6 7">CECT 8441</strain>
    </source>
</reference>
<dbReference type="Gene3D" id="3.40.50.300">
    <property type="entry name" value="P-loop containing nucleotide triphosphate hydrolases"/>
    <property type="match status" value="1"/>
</dbReference>
<dbReference type="CDD" id="cd03255">
    <property type="entry name" value="ABC_MJ0796_LolCDE_FtsE"/>
    <property type="match status" value="1"/>
</dbReference>
<evidence type="ECO:0000313" key="6">
    <source>
        <dbReference type="EMBL" id="RXK07743.1"/>
    </source>
</evidence>
<dbReference type="OrthoDB" id="9809450at2"/>
<evidence type="ECO:0000313" key="7">
    <source>
        <dbReference type="Proteomes" id="UP000289758"/>
    </source>
</evidence>
<dbReference type="EMBL" id="PDKK01000002">
    <property type="protein sequence ID" value="RXK07743.1"/>
    <property type="molecule type" value="Genomic_DNA"/>
</dbReference>
<evidence type="ECO:0000259" key="5">
    <source>
        <dbReference type="PROSITE" id="PS50893"/>
    </source>
</evidence>
<dbReference type="PANTHER" id="PTHR42798:SF7">
    <property type="entry name" value="ALPHA-D-RIBOSE 1-METHYLPHOSPHONATE 5-TRIPHOSPHATE SYNTHASE SUBUNIT PHNL"/>
    <property type="match status" value="1"/>
</dbReference>
<keyword evidence="4 6" id="KW-0067">ATP-binding</keyword>